<dbReference type="PANTHER" id="PTHR43669">
    <property type="entry name" value="5-KETO-D-GLUCONATE 5-REDUCTASE"/>
    <property type="match status" value="1"/>
</dbReference>
<dbReference type="Proteomes" id="UP000657592">
    <property type="component" value="Unassembled WGS sequence"/>
</dbReference>
<dbReference type="EMBL" id="BMJY01000005">
    <property type="protein sequence ID" value="GGH43122.1"/>
    <property type="molecule type" value="Genomic_DNA"/>
</dbReference>
<comment type="caution">
    <text evidence="3">The sequence shown here is derived from an EMBL/GenBank/DDBJ whole genome shotgun (WGS) entry which is preliminary data.</text>
</comment>
<dbReference type="InterPro" id="IPR036291">
    <property type="entry name" value="NAD(P)-bd_dom_sf"/>
</dbReference>
<keyword evidence="4" id="KW-1185">Reference proteome</keyword>
<sequence length="260" mass="26415">MTESNAADAGPQPLAGRVALVAGATGPIGRATVRALASRGASVAALYRSDAAAAEALVAGASDGSIVAVQADLTDTAALDAAVRAVEQRLGAVAILVNAAHPRLAPVPVADASAARIRGELAAVAAHAALCARLVPSMREHRYGRILYVAGALMARAVPGFGAYGAAKAAGTALTRYLALEEGRYGIHANVVAPGRVLDQGDERELSPEMSAAERALRERMALPDFPTSAQVADVAVTLIESEALTGEVLWVTGGEPIWA</sequence>
<dbReference type="GO" id="GO:0016491">
    <property type="term" value="F:oxidoreductase activity"/>
    <property type="evidence" value="ECO:0007669"/>
    <property type="project" value="UniProtKB-KW"/>
</dbReference>
<dbReference type="AlphaFoldDB" id="A0A917IDV9"/>
<proteinExistence type="inferred from homology"/>
<name>A0A917IDV9_9MICO</name>
<reference evidence="3" key="1">
    <citation type="journal article" date="2014" name="Int. J. Syst. Evol. Microbiol.">
        <title>Complete genome sequence of Corynebacterium casei LMG S-19264T (=DSM 44701T), isolated from a smear-ripened cheese.</title>
        <authorList>
            <consortium name="US DOE Joint Genome Institute (JGI-PGF)"/>
            <person name="Walter F."/>
            <person name="Albersmeier A."/>
            <person name="Kalinowski J."/>
            <person name="Ruckert C."/>
        </authorList>
    </citation>
    <scope>NUCLEOTIDE SEQUENCE</scope>
    <source>
        <strain evidence="3">CGMCC 1.15794</strain>
    </source>
</reference>
<evidence type="ECO:0000256" key="1">
    <source>
        <dbReference type="ARBA" id="ARBA00006484"/>
    </source>
</evidence>
<evidence type="ECO:0000313" key="4">
    <source>
        <dbReference type="Proteomes" id="UP000657592"/>
    </source>
</evidence>
<dbReference type="Pfam" id="PF00106">
    <property type="entry name" value="adh_short"/>
    <property type="match status" value="1"/>
</dbReference>
<gene>
    <name evidence="3" type="ORF">GCM10010921_16810</name>
</gene>
<dbReference type="Gene3D" id="3.40.50.720">
    <property type="entry name" value="NAD(P)-binding Rossmann-like Domain"/>
    <property type="match status" value="1"/>
</dbReference>
<evidence type="ECO:0000256" key="2">
    <source>
        <dbReference type="ARBA" id="ARBA00023002"/>
    </source>
</evidence>
<dbReference type="SUPFAM" id="SSF51735">
    <property type="entry name" value="NAD(P)-binding Rossmann-fold domains"/>
    <property type="match status" value="1"/>
</dbReference>
<dbReference type="PRINTS" id="PR00081">
    <property type="entry name" value="GDHRDH"/>
</dbReference>
<reference evidence="3" key="2">
    <citation type="submission" date="2020-09" db="EMBL/GenBank/DDBJ databases">
        <authorList>
            <person name="Sun Q."/>
            <person name="Zhou Y."/>
        </authorList>
    </citation>
    <scope>NUCLEOTIDE SEQUENCE</scope>
    <source>
        <strain evidence="3">CGMCC 1.15794</strain>
    </source>
</reference>
<dbReference type="RefSeq" id="WP_188755820.1">
    <property type="nucleotide sequence ID" value="NZ_BMJY01000005.1"/>
</dbReference>
<keyword evidence="2" id="KW-0560">Oxidoreductase</keyword>
<protein>
    <submittedName>
        <fullName evidence="3">Beta-ketoacyl-ACP reductase</fullName>
    </submittedName>
</protein>
<dbReference type="InterPro" id="IPR002347">
    <property type="entry name" value="SDR_fam"/>
</dbReference>
<dbReference type="CDD" id="cd05233">
    <property type="entry name" value="SDR_c"/>
    <property type="match status" value="1"/>
</dbReference>
<accession>A0A917IDV9</accession>
<comment type="similarity">
    <text evidence="1">Belongs to the short-chain dehydrogenases/reductases (SDR) family.</text>
</comment>
<evidence type="ECO:0000313" key="3">
    <source>
        <dbReference type="EMBL" id="GGH43122.1"/>
    </source>
</evidence>
<organism evidence="3 4">
    <name type="scientific">Microbacterium album</name>
    <dbReference type="NCBI Taxonomy" id="2053191"/>
    <lineage>
        <taxon>Bacteria</taxon>
        <taxon>Bacillati</taxon>
        <taxon>Actinomycetota</taxon>
        <taxon>Actinomycetes</taxon>
        <taxon>Micrococcales</taxon>
        <taxon>Microbacteriaceae</taxon>
        <taxon>Microbacterium</taxon>
    </lineage>
</organism>
<dbReference type="PANTHER" id="PTHR43669:SF3">
    <property type="entry name" value="ALCOHOL DEHYDROGENASE, PUTATIVE (AFU_ORTHOLOGUE AFUA_3G03445)-RELATED"/>
    <property type="match status" value="1"/>
</dbReference>